<keyword evidence="1" id="KW-0862">Zinc</keyword>
<dbReference type="AlphaFoldDB" id="A0AAU9K0W3"/>
<keyword evidence="1" id="KW-0863">Zinc-finger</keyword>
<evidence type="ECO:0000313" key="4">
    <source>
        <dbReference type="Proteomes" id="UP001162131"/>
    </source>
</evidence>
<keyword evidence="1" id="KW-0479">Metal-binding</keyword>
<evidence type="ECO:0000259" key="2">
    <source>
        <dbReference type="PROSITE" id="PS50157"/>
    </source>
</evidence>
<dbReference type="InterPro" id="IPR013087">
    <property type="entry name" value="Znf_C2H2_type"/>
</dbReference>
<dbReference type="GO" id="GO:0008270">
    <property type="term" value="F:zinc ion binding"/>
    <property type="evidence" value="ECO:0007669"/>
    <property type="project" value="UniProtKB-KW"/>
</dbReference>
<dbReference type="Proteomes" id="UP001162131">
    <property type="component" value="Unassembled WGS sequence"/>
</dbReference>
<keyword evidence="4" id="KW-1185">Reference proteome</keyword>
<name>A0AAU9K0W3_9CILI</name>
<organism evidence="3 4">
    <name type="scientific">Blepharisma stoltei</name>
    <dbReference type="NCBI Taxonomy" id="1481888"/>
    <lineage>
        <taxon>Eukaryota</taxon>
        <taxon>Sar</taxon>
        <taxon>Alveolata</taxon>
        <taxon>Ciliophora</taxon>
        <taxon>Postciliodesmatophora</taxon>
        <taxon>Heterotrichea</taxon>
        <taxon>Heterotrichida</taxon>
        <taxon>Blepharismidae</taxon>
        <taxon>Blepharisma</taxon>
    </lineage>
</organism>
<reference evidence="3" key="1">
    <citation type="submission" date="2021-09" db="EMBL/GenBank/DDBJ databases">
        <authorList>
            <consortium name="AG Swart"/>
            <person name="Singh M."/>
            <person name="Singh A."/>
            <person name="Seah K."/>
            <person name="Emmerich C."/>
        </authorList>
    </citation>
    <scope>NUCLEOTIDE SEQUENCE</scope>
    <source>
        <strain evidence="3">ATCC30299</strain>
    </source>
</reference>
<dbReference type="PROSITE" id="PS50157">
    <property type="entry name" value="ZINC_FINGER_C2H2_2"/>
    <property type="match status" value="1"/>
</dbReference>
<sequence length="228" mass="26258">MDISELYTSWGIRLIDPEEKRFAPMEECPECKQKFTCLGIMKLHICPKLEMETYKPGNFETNYYKGGAAAEEMQGLKFSKPQIKPKGIFCPNCQEGFTESTELISHFLTAHSDNNNKSKPLPISNFSRVEEESIEAFDQWFLCMDDYEEPQVYDTEAIENNWISEKKMLEGDINDTLMNSREITFPRKRGRPCKDASLFVDRSMKPKSDIAAIFDSLASKSALMKKKK</sequence>
<evidence type="ECO:0000313" key="3">
    <source>
        <dbReference type="EMBL" id="CAG9326806.1"/>
    </source>
</evidence>
<dbReference type="PROSITE" id="PS00028">
    <property type="entry name" value="ZINC_FINGER_C2H2_1"/>
    <property type="match status" value="1"/>
</dbReference>
<proteinExistence type="predicted"/>
<gene>
    <name evidence="3" type="ORF">BSTOLATCC_MIC42072</name>
</gene>
<evidence type="ECO:0000256" key="1">
    <source>
        <dbReference type="PROSITE-ProRule" id="PRU00042"/>
    </source>
</evidence>
<feature type="domain" description="C2H2-type" evidence="2">
    <location>
        <begin position="88"/>
        <end position="116"/>
    </location>
</feature>
<comment type="caution">
    <text evidence="3">The sequence shown here is derived from an EMBL/GenBank/DDBJ whole genome shotgun (WGS) entry which is preliminary data.</text>
</comment>
<accession>A0AAU9K0W3</accession>
<dbReference type="EMBL" id="CAJZBQ010000041">
    <property type="protein sequence ID" value="CAG9326806.1"/>
    <property type="molecule type" value="Genomic_DNA"/>
</dbReference>
<protein>
    <recommendedName>
        <fullName evidence="2">C2H2-type domain-containing protein</fullName>
    </recommendedName>
</protein>